<dbReference type="GO" id="GO:0008170">
    <property type="term" value="F:N-methyltransferase activity"/>
    <property type="evidence" value="ECO:0007669"/>
    <property type="project" value="InterPro"/>
</dbReference>
<comment type="caution">
    <text evidence="6">The sequence shown here is derived from an EMBL/GenBank/DDBJ whole genome shotgun (WGS) entry which is preliminary data.</text>
</comment>
<gene>
    <name evidence="6" type="ORF">HMPREF1222_00613</name>
</gene>
<dbReference type="EMBL" id="ATFC01000002">
    <property type="protein sequence ID" value="EPF47710.1"/>
    <property type="molecule type" value="Genomic_DNA"/>
</dbReference>
<accession>S3LDB1</accession>
<keyword evidence="7" id="KW-1185">Reference proteome</keyword>
<evidence type="ECO:0000256" key="1">
    <source>
        <dbReference type="ARBA" id="ARBA00006594"/>
    </source>
</evidence>
<dbReference type="InterPro" id="IPR022221">
    <property type="entry name" value="TypeIII_RM_meth"/>
</dbReference>
<dbReference type="InterPro" id="IPR002052">
    <property type="entry name" value="DNA_methylase_N6_adenine_CS"/>
</dbReference>
<evidence type="ECO:0000256" key="3">
    <source>
        <dbReference type="ARBA" id="ARBA00022679"/>
    </source>
</evidence>
<dbReference type="InterPro" id="IPR002941">
    <property type="entry name" value="DNA_methylase_N4/N6"/>
</dbReference>
<evidence type="ECO:0000313" key="6">
    <source>
        <dbReference type="EMBL" id="EPF47710.1"/>
    </source>
</evidence>
<reference evidence="6 7" key="1">
    <citation type="submission" date="2013-04" db="EMBL/GenBank/DDBJ databases">
        <title>The Genome Sequence of Treponema vincentii F0403.</title>
        <authorList>
            <consortium name="The Broad Institute Genomics Platform"/>
            <person name="Earl A."/>
            <person name="Ward D."/>
            <person name="Feldgarden M."/>
            <person name="Gevers D."/>
            <person name="Leonetti C."/>
            <person name="Izard J."/>
            <person name="Walker B."/>
            <person name="Young S."/>
            <person name="Zeng Q."/>
            <person name="Gargeya S."/>
            <person name="Fitzgerald M."/>
            <person name="Haas B."/>
            <person name="Abouelleil A."/>
            <person name="Allen A.W."/>
            <person name="Alvarado L."/>
            <person name="Arachchi H.M."/>
            <person name="Berlin A.M."/>
            <person name="Chapman S.B."/>
            <person name="Gainer-Dewar J."/>
            <person name="Goldberg J."/>
            <person name="Griggs A."/>
            <person name="Gujja S."/>
            <person name="Hansen M."/>
            <person name="Howarth C."/>
            <person name="Imamovic A."/>
            <person name="Ireland A."/>
            <person name="Larimer J."/>
            <person name="McCowan C."/>
            <person name="Murphy C."/>
            <person name="Pearson M."/>
            <person name="Poon T.W."/>
            <person name="Priest M."/>
            <person name="Roberts A."/>
            <person name="Saif S."/>
            <person name="Shea T."/>
            <person name="Sisk P."/>
            <person name="Sykes S."/>
            <person name="Wortman J."/>
            <person name="Nusbaum C."/>
            <person name="Birren B."/>
        </authorList>
    </citation>
    <scope>NUCLEOTIDE SEQUENCE [LARGE SCALE GENOMIC DNA]</scope>
    <source>
        <strain evidence="6 7">F0403</strain>
    </source>
</reference>
<protein>
    <recommendedName>
        <fullName evidence="8">DNA methylase N-4/N-6 domain-containing protein</fullName>
    </recommendedName>
</protein>
<dbReference type="SUPFAM" id="SSF53335">
    <property type="entry name" value="S-adenosyl-L-methionine-dependent methyltransferases"/>
    <property type="match status" value="1"/>
</dbReference>
<feature type="domain" description="Type III restriction/modification enzyme methylation subunit" evidence="5">
    <location>
        <begin position="54"/>
        <end position="107"/>
    </location>
</feature>
<evidence type="ECO:0000313" key="7">
    <source>
        <dbReference type="Proteomes" id="UP000014605"/>
    </source>
</evidence>
<dbReference type="Gene3D" id="3.40.50.150">
    <property type="entry name" value="Vaccinia Virus protein VP39"/>
    <property type="match status" value="1"/>
</dbReference>
<keyword evidence="2" id="KW-0489">Methyltransferase</keyword>
<keyword evidence="3" id="KW-0808">Transferase</keyword>
<dbReference type="GO" id="GO:0032259">
    <property type="term" value="P:methylation"/>
    <property type="evidence" value="ECO:0007669"/>
    <property type="project" value="UniProtKB-KW"/>
</dbReference>
<dbReference type="HOGENOM" id="CLU_029607_1_0_12"/>
<dbReference type="GO" id="GO:0003677">
    <property type="term" value="F:DNA binding"/>
    <property type="evidence" value="ECO:0007669"/>
    <property type="project" value="InterPro"/>
</dbReference>
<name>S3LDB1_9SPIR</name>
<dbReference type="AlphaFoldDB" id="S3LDB1"/>
<evidence type="ECO:0000256" key="2">
    <source>
        <dbReference type="ARBA" id="ARBA00022603"/>
    </source>
</evidence>
<organism evidence="6 7">
    <name type="scientific">Treponema vincentii F0403</name>
    <dbReference type="NCBI Taxonomy" id="1125702"/>
    <lineage>
        <taxon>Bacteria</taxon>
        <taxon>Pseudomonadati</taxon>
        <taxon>Spirochaetota</taxon>
        <taxon>Spirochaetia</taxon>
        <taxon>Spirochaetales</taxon>
        <taxon>Treponemataceae</taxon>
        <taxon>Treponema</taxon>
    </lineage>
</organism>
<comment type="similarity">
    <text evidence="1">Belongs to the N(4)/N(6)-methyltransferase family.</text>
</comment>
<dbReference type="Pfam" id="PF01555">
    <property type="entry name" value="N6_N4_Mtase"/>
    <property type="match status" value="1"/>
</dbReference>
<dbReference type="GeneID" id="301462593"/>
<dbReference type="PROSITE" id="PS00092">
    <property type="entry name" value="N6_MTASE"/>
    <property type="match status" value="1"/>
</dbReference>
<evidence type="ECO:0008006" key="8">
    <source>
        <dbReference type="Google" id="ProtNLM"/>
    </source>
</evidence>
<dbReference type="RefSeq" id="WP_016518157.1">
    <property type="nucleotide sequence ID" value="NZ_KE332512.1"/>
</dbReference>
<feature type="domain" description="DNA methylase N-4/N-6" evidence="4">
    <location>
        <begin position="243"/>
        <end position="534"/>
    </location>
</feature>
<dbReference type="InterPro" id="IPR001091">
    <property type="entry name" value="RM_Methyltransferase"/>
</dbReference>
<dbReference type="Proteomes" id="UP000014605">
    <property type="component" value="Unassembled WGS sequence"/>
</dbReference>
<evidence type="ECO:0000259" key="5">
    <source>
        <dbReference type="Pfam" id="PF12564"/>
    </source>
</evidence>
<dbReference type="PRINTS" id="PR00508">
    <property type="entry name" value="S21N4MTFRASE"/>
</dbReference>
<dbReference type="InterPro" id="IPR029063">
    <property type="entry name" value="SAM-dependent_MTases_sf"/>
</dbReference>
<evidence type="ECO:0000259" key="4">
    <source>
        <dbReference type="Pfam" id="PF01555"/>
    </source>
</evidence>
<proteinExistence type="inferred from homology"/>
<dbReference type="Pfam" id="PF12564">
    <property type="entry name" value="TypeIII_RM_meth"/>
    <property type="match status" value="1"/>
</dbReference>
<sequence length="679" mass="79002">MPYTETPETNALKNRIEKVLAAVPDFVEPAADEKQKPRLKINVIKDCAERGDIKLLAPLLKNSSIKKAFFTPVLDSFVFNTARFKEFLEYSSACNSYSKYLGQKIGLYMGDIPLIDRSEVVLNFPFKDCVLEGGQRKEDGLDAYFEYNDKEQRYEEKTSKRREIFYNEVLARDEIDSLFSPKAFCNAKRYEAGKSSLCKKLNRDAELNKKRGLPEDTITDNLIIKGNNLLALHSLKEEFTGKVKLIYIDPPYNTGNDSFAYNDNFNHSSWLTFMKNRLEIARELLKEDGAIFVQCDDNEQAYLKLLMDDVFGRENFVVDLIWRKKTGGGQDTAFFAIEHENILVFKKKEWKIFEETKEVNETDFIKTINGKSANLIKLEKWGTAPYKEDRPSLYYAIKDPDNNDFFPTAPDGRDGRWRKKPESLDKNHIYWDKRNGKWKPYEVFYFEEAKDKIQKERSIWLEYGNTTEAANEIKQLFDIKVFQTPKPEKLLEKILAISTSESDIVLDHHLGSGTTAAVAHKMNRQYIGVEQMDYIDTVTVERLKKVIEGEQGGISKLENWHGGGSFVYMELAEKNEQAVRLIGACKNVEELIFLFDELCRKYFLHYSVRIKEFHEEVKTDRFQSLSLKEQKEMFCRMLDLNQLYINADDRHDDNTGLSTDDIAITEDFYRLRGNDKENR</sequence>
<dbReference type="PATRIC" id="fig|1125702.3.peg.642"/>